<dbReference type="Proteomes" id="UP001281614">
    <property type="component" value="Unassembled WGS sequence"/>
</dbReference>
<feature type="compositionally biased region" description="Polar residues" evidence="1">
    <location>
        <begin position="7"/>
        <end position="16"/>
    </location>
</feature>
<dbReference type="EMBL" id="VYYT01000788">
    <property type="protein sequence ID" value="KAK2729408.1"/>
    <property type="molecule type" value="Genomic_DNA"/>
</dbReference>
<comment type="caution">
    <text evidence="2">The sequence shown here is derived from an EMBL/GenBank/DDBJ whole genome shotgun (WGS) entry which is preliminary data.</text>
</comment>
<name>A0AAE0CZ43_COLKA</name>
<accession>A0AAE0CZ43</accession>
<evidence type="ECO:0000313" key="3">
    <source>
        <dbReference type="Proteomes" id="UP001281614"/>
    </source>
</evidence>
<evidence type="ECO:0000313" key="2">
    <source>
        <dbReference type="EMBL" id="KAK2729408.1"/>
    </source>
</evidence>
<keyword evidence="3" id="KW-1185">Reference proteome</keyword>
<organism evidence="2 3">
    <name type="scientific">Colletotrichum kahawae</name>
    <name type="common">Coffee berry disease fungus</name>
    <dbReference type="NCBI Taxonomy" id="34407"/>
    <lineage>
        <taxon>Eukaryota</taxon>
        <taxon>Fungi</taxon>
        <taxon>Dikarya</taxon>
        <taxon>Ascomycota</taxon>
        <taxon>Pezizomycotina</taxon>
        <taxon>Sordariomycetes</taxon>
        <taxon>Hypocreomycetidae</taxon>
        <taxon>Glomerellales</taxon>
        <taxon>Glomerellaceae</taxon>
        <taxon>Colletotrichum</taxon>
        <taxon>Colletotrichum gloeosporioides species complex</taxon>
    </lineage>
</organism>
<feature type="region of interest" description="Disordered" evidence="1">
    <location>
        <begin position="1"/>
        <end position="29"/>
    </location>
</feature>
<protein>
    <submittedName>
        <fullName evidence="2">Uncharacterized protein</fullName>
    </submittedName>
</protein>
<sequence length="71" mass="7869">MHYAPQQYLTPPSSLPQRAGMADRPSPRSWTRRCCQGFLNALRPPPAAAAALSGIQTSGRLNDEFLRIYPN</sequence>
<evidence type="ECO:0000256" key="1">
    <source>
        <dbReference type="SAM" id="MobiDB-lite"/>
    </source>
</evidence>
<dbReference type="AlphaFoldDB" id="A0AAE0CZ43"/>
<reference evidence="2" key="1">
    <citation type="submission" date="2023-02" db="EMBL/GenBank/DDBJ databases">
        <title>Colletotrichum kahawae CIFC_Que2 genome sequencing and assembly.</title>
        <authorList>
            <person name="Baroncelli R."/>
        </authorList>
    </citation>
    <scope>NUCLEOTIDE SEQUENCE</scope>
    <source>
        <strain evidence="2">CIFC_Que2</strain>
    </source>
</reference>
<gene>
    <name evidence="2" type="ORF">CKAH01_10222</name>
</gene>
<proteinExistence type="predicted"/>